<sequence>MGVNKALLVLDGATIIERVIKTIEQILSEIIVVTNDLESFAHLKSGNIPIKMVKDIHTGVGALGGLHSGIHHAAEDLVFVCACDMPFINPKLVKFIIDAAKGCDAAVPVIGNNYEPLMAAYSKGCIEGIEKQIGLGEKQIKSFFGDVRLREIAEADLRKIDRDLLSLFNINNPEDLSAARRILAERAPWEKTPP</sequence>
<keyword evidence="2" id="KW-0808">Transferase</keyword>
<dbReference type="InterPro" id="IPR013482">
    <property type="entry name" value="Molybde_CF_guanTrfase"/>
</dbReference>
<evidence type="ECO:0000313" key="10">
    <source>
        <dbReference type="Proteomes" id="UP000809273"/>
    </source>
</evidence>
<evidence type="ECO:0000256" key="4">
    <source>
        <dbReference type="ARBA" id="ARBA00022741"/>
    </source>
</evidence>
<dbReference type="GO" id="GO:0046872">
    <property type="term" value="F:metal ion binding"/>
    <property type="evidence" value="ECO:0007669"/>
    <property type="project" value="UniProtKB-KW"/>
</dbReference>
<evidence type="ECO:0000256" key="7">
    <source>
        <dbReference type="ARBA" id="ARBA00023150"/>
    </source>
</evidence>
<dbReference type="Gene3D" id="3.90.550.10">
    <property type="entry name" value="Spore Coat Polysaccharide Biosynthesis Protein SpsA, Chain A"/>
    <property type="match status" value="1"/>
</dbReference>
<dbReference type="CDD" id="cd02503">
    <property type="entry name" value="MobA"/>
    <property type="match status" value="1"/>
</dbReference>
<keyword evidence="5" id="KW-0460">Magnesium</keyword>
<dbReference type="InterPro" id="IPR029044">
    <property type="entry name" value="Nucleotide-diphossugar_trans"/>
</dbReference>
<evidence type="ECO:0000256" key="5">
    <source>
        <dbReference type="ARBA" id="ARBA00022842"/>
    </source>
</evidence>
<dbReference type="Pfam" id="PF12804">
    <property type="entry name" value="NTP_transf_3"/>
    <property type="match status" value="1"/>
</dbReference>
<dbReference type="GO" id="GO:0006777">
    <property type="term" value="P:Mo-molybdopterin cofactor biosynthetic process"/>
    <property type="evidence" value="ECO:0007669"/>
    <property type="project" value="UniProtKB-KW"/>
</dbReference>
<feature type="domain" description="MobA-like NTP transferase" evidence="8">
    <location>
        <begin position="1"/>
        <end position="144"/>
    </location>
</feature>
<accession>A0A9D8KD95</accession>
<keyword evidence="9" id="KW-0548">Nucleotidyltransferase</keyword>
<keyword evidence="6" id="KW-0342">GTP-binding</keyword>
<dbReference type="GO" id="GO:0016779">
    <property type="term" value="F:nucleotidyltransferase activity"/>
    <property type="evidence" value="ECO:0007669"/>
    <property type="project" value="UniProtKB-KW"/>
</dbReference>
<dbReference type="SUPFAM" id="SSF53448">
    <property type="entry name" value="Nucleotide-diphospho-sugar transferases"/>
    <property type="match status" value="1"/>
</dbReference>
<dbReference type="Proteomes" id="UP000809273">
    <property type="component" value="Unassembled WGS sequence"/>
</dbReference>
<dbReference type="PANTHER" id="PTHR19136">
    <property type="entry name" value="MOLYBDENUM COFACTOR GUANYLYLTRANSFERASE"/>
    <property type="match status" value="1"/>
</dbReference>
<evidence type="ECO:0000256" key="6">
    <source>
        <dbReference type="ARBA" id="ARBA00023134"/>
    </source>
</evidence>
<name>A0A9D8KD95_9DELT</name>
<gene>
    <name evidence="9" type="ORF">JW984_04345</name>
</gene>
<evidence type="ECO:0000259" key="8">
    <source>
        <dbReference type="Pfam" id="PF12804"/>
    </source>
</evidence>
<evidence type="ECO:0000256" key="1">
    <source>
        <dbReference type="ARBA" id="ARBA00022490"/>
    </source>
</evidence>
<dbReference type="AlphaFoldDB" id="A0A9D8KD95"/>
<proteinExistence type="predicted"/>
<dbReference type="EMBL" id="JAFGIX010000022">
    <property type="protein sequence ID" value="MBN1572408.1"/>
    <property type="molecule type" value="Genomic_DNA"/>
</dbReference>
<dbReference type="InterPro" id="IPR025877">
    <property type="entry name" value="MobA-like_NTP_Trfase"/>
</dbReference>
<comment type="caution">
    <text evidence="9">The sequence shown here is derived from an EMBL/GenBank/DDBJ whole genome shotgun (WGS) entry which is preliminary data.</text>
</comment>
<keyword evidence="1" id="KW-0963">Cytoplasm</keyword>
<reference evidence="9" key="2">
    <citation type="submission" date="2021-01" db="EMBL/GenBank/DDBJ databases">
        <authorList>
            <person name="Hahn C.R."/>
            <person name="Youssef N.H."/>
            <person name="Elshahed M."/>
        </authorList>
    </citation>
    <scope>NUCLEOTIDE SEQUENCE</scope>
    <source>
        <strain evidence="9">Zod_Metabat.24</strain>
    </source>
</reference>
<evidence type="ECO:0000256" key="3">
    <source>
        <dbReference type="ARBA" id="ARBA00022723"/>
    </source>
</evidence>
<keyword evidence="4" id="KW-0547">Nucleotide-binding</keyword>
<dbReference type="PANTHER" id="PTHR19136:SF81">
    <property type="entry name" value="MOLYBDENUM COFACTOR GUANYLYLTRANSFERASE"/>
    <property type="match status" value="1"/>
</dbReference>
<evidence type="ECO:0000256" key="2">
    <source>
        <dbReference type="ARBA" id="ARBA00022679"/>
    </source>
</evidence>
<organism evidence="9 10">
    <name type="scientific">Candidatus Zymogenus saltonus</name>
    <dbReference type="NCBI Taxonomy" id="2844893"/>
    <lineage>
        <taxon>Bacteria</taxon>
        <taxon>Deltaproteobacteria</taxon>
        <taxon>Candidatus Zymogenia</taxon>
        <taxon>Candidatus Zymogeniales</taxon>
        <taxon>Candidatus Zymogenaceae</taxon>
        <taxon>Candidatus Zymogenus</taxon>
    </lineage>
</organism>
<keyword evidence="3" id="KW-0479">Metal-binding</keyword>
<reference evidence="9" key="1">
    <citation type="journal article" date="2021" name="Environ. Microbiol.">
        <title>Genomic characterization of three novel Desulfobacterota classes expand the metabolic and phylogenetic diversity of the phylum.</title>
        <authorList>
            <person name="Murphy C.L."/>
            <person name="Biggerstaff J."/>
            <person name="Eichhorn A."/>
            <person name="Ewing E."/>
            <person name="Shahan R."/>
            <person name="Soriano D."/>
            <person name="Stewart S."/>
            <person name="VanMol K."/>
            <person name="Walker R."/>
            <person name="Walters P."/>
            <person name="Elshahed M.S."/>
            <person name="Youssef N.H."/>
        </authorList>
    </citation>
    <scope>NUCLEOTIDE SEQUENCE</scope>
    <source>
        <strain evidence="9">Zod_Metabat.24</strain>
    </source>
</reference>
<protein>
    <submittedName>
        <fullName evidence="9">Molybdenum cofactor guanylyltransferase</fullName>
    </submittedName>
</protein>
<keyword evidence="7" id="KW-0501">Molybdenum cofactor biosynthesis</keyword>
<evidence type="ECO:0000313" key="9">
    <source>
        <dbReference type="EMBL" id="MBN1572408.1"/>
    </source>
</evidence>
<dbReference type="GO" id="GO:0005525">
    <property type="term" value="F:GTP binding"/>
    <property type="evidence" value="ECO:0007669"/>
    <property type="project" value="UniProtKB-KW"/>
</dbReference>